<gene>
    <name evidence="3" type="ORF">SBA5_720028</name>
</gene>
<dbReference type="Proteomes" id="UP000239735">
    <property type="component" value="Unassembled WGS sequence"/>
</dbReference>
<evidence type="ECO:0000313" key="4">
    <source>
        <dbReference type="Proteomes" id="UP000239735"/>
    </source>
</evidence>
<evidence type="ECO:0000313" key="3">
    <source>
        <dbReference type="EMBL" id="SPE29857.1"/>
    </source>
</evidence>
<dbReference type="GO" id="GO:0016491">
    <property type="term" value="F:oxidoreductase activity"/>
    <property type="evidence" value="ECO:0007669"/>
    <property type="project" value="InterPro"/>
</dbReference>
<dbReference type="AlphaFoldDB" id="A0A2N9M330"/>
<feature type="chain" id="PRO_5014860763" evidence="1">
    <location>
        <begin position="41"/>
        <end position="219"/>
    </location>
</feature>
<feature type="domain" description="Ferritin-like diiron" evidence="2">
    <location>
        <begin position="37"/>
        <end position="180"/>
    </location>
</feature>
<dbReference type="InterPro" id="IPR052753">
    <property type="entry name" value="Rbr2/Nigerythrin"/>
</dbReference>
<dbReference type="SUPFAM" id="SSF57802">
    <property type="entry name" value="Rubredoxin-like"/>
    <property type="match status" value="1"/>
</dbReference>
<accession>A0A2N9M330</accession>
<dbReference type="SUPFAM" id="SSF47240">
    <property type="entry name" value="Ferritin-like"/>
    <property type="match status" value="1"/>
</dbReference>
<dbReference type="Gene3D" id="2.20.28.10">
    <property type="match status" value="1"/>
</dbReference>
<evidence type="ECO:0000259" key="2">
    <source>
        <dbReference type="PROSITE" id="PS50905"/>
    </source>
</evidence>
<sequence>MGSLAEGASPMSWIRSAFCKTRKFALTLFTMLALAGVANATTTMENMEAAFNGESNAHLHYLGFALRAESEGYGEVASLFRAAARAEEVHAENHAQVIKEMGGVPHAQIETLTVRSTRENLEAAIKGESYERDTMYPDFLKQARADGNVRAVRSLNYARTAETEHAKLFSAALANLDRLKGTTQTYFYVCPTCGFTVREKDFPKCPSCFTREEAFEMVS</sequence>
<dbReference type="PANTHER" id="PTHR33746">
    <property type="entry name" value="RUBRERYTHRIN"/>
    <property type="match status" value="1"/>
</dbReference>
<dbReference type="PANTHER" id="PTHR33746:SF4">
    <property type="entry name" value="RUBRERYTHRIN"/>
    <property type="match status" value="1"/>
</dbReference>
<organism evidence="3 4">
    <name type="scientific">Candidatus Sulfuritelmatomonas gaucii</name>
    <dbReference type="NCBI Taxonomy" id="2043161"/>
    <lineage>
        <taxon>Bacteria</taxon>
        <taxon>Pseudomonadati</taxon>
        <taxon>Acidobacteriota</taxon>
        <taxon>Terriglobia</taxon>
        <taxon>Terriglobales</taxon>
        <taxon>Acidobacteriaceae</taxon>
        <taxon>Candidatus Sulfuritelmatomonas</taxon>
    </lineage>
</organism>
<proteinExistence type="predicted"/>
<name>A0A2N9M330_9BACT</name>
<reference evidence="4" key="1">
    <citation type="submission" date="2018-02" db="EMBL/GenBank/DDBJ databases">
        <authorList>
            <person name="Hausmann B."/>
        </authorList>
    </citation>
    <scope>NUCLEOTIDE SEQUENCE [LARGE SCALE GENOMIC DNA]</scope>
    <source>
        <strain evidence="4">Peat soil MAG SbA5</strain>
    </source>
</reference>
<dbReference type="InterPro" id="IPR003251">
    <property type="entry name" value="Rr_diiron-bd_dom"/>
</dbReference>
<dbReference type="InterPro" id="IPR012347">
    <property type="entry name" value="Ferritin-like"/>
</dbReference>
<dbReference type="CDD" id="cd01041">
    <property type="entry name" value="Rubrerythrin"/>
    <property type="match status" value="1"/>
</dbReference>
<dbReference type="InterPro" id="IPR009040">
    <property type="entry name" value="Ferritin-like_diiron"/>
</dbReference>
<protein>
    <submittedName>
        <fullName evidence="3">Putative Nigerythrin</fullName>
    </submittedName>
</protein>
<dbReference type="Gene3D" id="1.20.1260.10">
    <property type="match status" value="1"/>
</dbReference>
<dbReference type="InterPro" id="IPR009078">
    <property type="entry name" value="Ferritin-like_SF"/>
</dbReference>
<dbReference type="Pfam" id="PF02915">
    <property type="entry name" value="Rubrerythrin"/>
    <property type="match status" value="1"/>
</dbReference>
<dbReference type="EMBL" id="OKRB01000133">
    <property type="protein sequence ID" value="SPE29857.1"/>
    <property type="molecule type" value="Genomic_DNA"/>
</dbReference>
<dbReference type="GO" id="GO:0046872">
    <property type="term" value="F:metal ion binding"/>
    <property type="evidence" value="ECO:0007669"/>
    <property type="project" value="InterPro"/>
</dbReference>
<dbReference type="PROSITE" id="PS50905">
    <property type="entry name" value="FERRITIN_LIKE"/>
    <property type="match status" value="1"/>
</dbReference>
<evidence type="ECO:0000256" key="1">
    <source>
        <dbReference type="SAM" id="SignalP"/>
    </source>
</evidence>
<feature type="signal peptide" evidence="1">
    <location>
        <begin position="1"/>
        <end position="40"/>
    </location>
</feature>
<keyword evidence="1" id="KW-0732">Signal</keyword>